<keyword evidence="15" id="KW-1185">Reference proteome</keyword>
<dbReference type="InterPro" id="IPR033479">
    <property type="entry name" value="dCache_1"/>
</dbReference>
<dbReference type="Gene3D" id="1.10.287.950">
    <property type="entry name" value="Methyl-accepting chemotaxis protein"/>
    <property type="match status" value="1"/>
</dbReference>
<keyword evidence="5 11" id="KW-0812">Transmembrane</keyword>
<evidence type="ECO:0000256" key="6">
    <source>
        <dbReference type="ARBA" id="ARBA00022989"/>
    </source>
</evidence>
<evidence type="ECO:0000256" key="8">
    <source>
        <dbReference type="ARBA" id="ARBA00023224"/>
    </source>
</evidence>
<dbReference type="Gene3D" id="3.30.450.20">
    <property type="entry name" value="PAS domain"/>
    <property type="match status" value="2"/>
</dbReference>
<feature type="domain" description="Methyl-accepting transducer" evidence="12">
    <location>
        <begin position="363"/>
        <end position="599"/>
    </location>
</feature>
<evidence type="ECO:0000256" key="4">
    <source>
        <dbReference type="ARBA" id="ARBA00022500"/>
    </source>
</evidence>
<keyword evidence="7 11" id="KW-0472">Membrane</keyword>
<dbReference type="SMART" id="SM00304">
    <property type="entry name" value="HAMP"/>
    <property type="match status" value="2"/>
</dbReference>
<evidence type="ECO:0000259" key="13">
    <source>
        <dbReference type="PROSITE" id="PS50885"/>
    </source>
</evidence>
<dbReference type="InterPro" id="IPR029151">
    <property type="entry name" value="Sensor-like_sf"/>
</dbReference>
<evidence type="ECO:0000256" key="5">
    <source>
        <dbReference type="ARBA" id="ARBA00022692"/>
    </source>
</evidence>
<comment type="subcellular location">
    <subcellularLocation>
        <location evidence="1">Cell membrane</location>
        <topology evidence="1">Multi-pass membrane protein</topology>
    </subcellularLocation>
</comment>
<evidence type="ECO:0000256" key="11">
    <source>
        <dbReference type="SAM" id="Phobius"/>
    </source>
</evidence>
<sequence>MNFFTKWSIKFRLVFAFAIVLLIPTLTVSFFSYNNTKNLIFEEHESTAEQSLNLLNSKITETIQPKLQQMSYFSSYISQDTLENDNKINSLFDEYLALHPEINIAYVGTADGQMLRRPAHQYEAGYDPRERPWYIQAIEAKGEVIITDPYIATSSGTLVVTIAQQLADKSGVIGIDLAIQKLAEINDSVVIGEKGFTMLLDSKNNFMAAPDIEIGSAAGESISNNINENNGVIKDDQTKTFYVKNEQTGWTVLAKTFDSEAEAVANKNLLNDLTVVFIAFIIAAVFVYLIIRSINGPLQELSKKATLISEGDLSVKVNINSQDEIGHLGKVFNTMRENLSTLIQQGLHSAEGVREAASSLKESTNLTIEATEQSAHAVQEVAISTDEQLKGNEQNAQSMNQLGQNIIEIANRSHEVTSLSTNAIGTVNQGNIVVQNTVNQMNSIDDSVAQSDEKIRALSKRIDEIGSIVDVINNIANQTNLLALNAAIEAARAGEHGKGFAVVAQEVRLLAESSQQSTEQINLLIRGIQEDTANSVALMNHAKTDVQQGIQLTNETAGKFHQILEALQTIAPKVDDVTATAQEMAASVEQTSSTATSLVTHAQTTAAAAEEVAATTEEIHASMEEMGASAHALNQMADHLQQVMHKFKI</sequence>
<keyword evidence="3" id="KW-0488">Methylation</keyword>
<dbReference type="Pfam" id="PF02743">
    <property type="entry name" value="dCache_1"/>
    <property type="match status" value="1"/>
</dbReference>
<dbReference type="RefSeq" id="WP_087618492.1">
    <property type="nucleotide sequence ID" value="NZ_JAFBEY010000013.1"/>
</dbReference>
<keyword evidence="2" id="KW-1003">Cell membrane</keyword>
<dbReference type="Proteomes" id="UP000196594">
    <property type="component" value="Unassembled WGS sequence"/>
</dbReference>
<dbReference type="CDD" id="cd06225">
    <property type="entry name" value="HAMP"/>
    <property type="match status" value="1"/>
</dbReference>
<dbReference type="CDD" id="cd11386">
    <property type="entry name" value="MCP_signal"/>
    <property type="match status" value="1"/>
</dbReference>
<dbReference type="SUPFAM" id="SSF58104">
    <property type="entry name" value="Methyl-accepting chemotaxis protein (MCP) signaling domain"/>
    <property type="match status" value="1"/>
</dbReference>
<evidence type="ECO:0000256" key="3">
    <source>
        <dbReference type="ARBA" id="ARBA00022481"/>
    </source>
</evidence>
<organism evidence="14 15">
    <name type="scientific">Solibacillus kalamii</name>
    <dbReference type="NCBI Taxonomy" id="1748298"/>
    <lineage>
        <taxon>Bacteria</taxon>
        <taxon>Bacillati</taxon>
        <taxon>Bacillota</taxon>
        <taxon>Bacilli</taxon>
        <taxon>Bacillales</taxon>
        <taxon>Caryophanaceae</taxon>
        <taxon>Solibacillus</taxon>
    </lineage>
</organism>
<feature type="transmembrane region" description="Helical" evidence="11">
    <location>
        <begin position="273"/>
        <end position="291"/>
    </location>
</feature>
<keyword evidence="8 10" id="KW-0807">Transducer</keyword>
<dbReference type="PANTHER" id="PTHR32089:SF114">
    <property type="entry name" value="METHYL-ACCEPTING CHEMOTAXIS PROTEIN MCPB"/>
    <property type="match status" value="1"/>
</dbReference>
<dbReference type="PROSITE" id="PS50885">
    <property type="entry name" value="HAMP"/>
    <property type="match status" value="1"/>
</dbReference>
<accession>A0ABX3ZCL8</accession>
<evidence type="ECO:0000256" key="7">
    <source>
        <dbReference type="ARBA" id="ARBA00023136"/>
    </source>
</evidence>
<protein>
    <submittedName>
        <fullName evidence="14">Chemotaxis protein</fullName>
    </submittedName>
</protein>
<dbReference type="CDD" id="cd18773">
    <property type="entry name" value="PDC1_HK_sensor"/>
    <property type="match status" value="1"/>
</dbReference>
<evidence type="ECO:0000256" key="2">
    <source>
        <dbReference type="ARBA" id="ARBA00022475"/>
    </source>
</evidence>
<reference evidence="14 15" key="1">
    <citation type="journal article" date="2017" name="Int. J. Syst. Evol. Microbiol.">
        <title>Solibacillus kalamii sp. nov., isolated from a high-efficiency particulate arrestance filter system used in the International Space Station.</title>
        <authorList>
            <person name="Checinska Sielaff A."/>
            <person name="Kumar R.M."/>
            <person name="Pal D."/>
            <person name="Mayilraj S."/>
            <person name="Venkateswaran K."/>
        </authorList>
    </citation>
    <scope>NUCLEOTIDE SEQUENCE [LARGE SCALE GENOMIC DNA]</scope>
    <source>
        <strain evidence="14 15">ISSFR-015</strain>
    </source>
</reference>
<dbReference type="SUPFAM" id="SSF103190">
    <property type="entry name" value="Sensory domain-like"/>
    <property type="match status" value="1"/>
</dbReference>
<dbReference type="EMBL" id="NHNT01000016">
    <property type="protein sequence ID" value="OUZ37460.1"/>
    <property type="molecule type" value="Genomic_DNA"/>
</dbReference>
<dbReference type="SMART" id="SM00283">
    <property type="entry name" value="MA"/>
    <property type="match status" value="1"/>
</dbReference>
<evidence type="ECO:0000256" key="9">
    <source>
        <dbReference type="ARBA" id="ARBA00029447"/>
    </source>
</evidence>
<dbReference type="InterPro" id="IPR004089">
    <property type="entry name" value="MCPsignal_dom"/>
</dbReference>
<keyword evidence="6 11" id="KW-1133">Transmembrane helix</keyword>
<evidence type="ECO:0000313" key="14">
    <source>
        <dbReference type="EMBL" id="OUZ37460.1"/>
    </source>
</evidence>
<name>A0ABX3ZCL8_9BACL</name>
<dbReference type="InterPro" id="IPR003660">
    <property type="entry name" value="HAMP_dom"/>
</dbReference>
<evidence type="ECO:0000256" key="1">
    <source>
        <dbReference type="ARBA" id="ARBA00004651"/>
    </source>
</evidence>
<dbReference type="PROSITE" id="PS50111">
    <property type="entry name" value="CHEMOTAXIS_TRANSDUC_2"/>
    <property type="match status" value="1"/>
</dbReference>
<comment type="similarity">
    <text evidence="9">Belongs to the methyl-accepting chemotaxis (MCP) protein family.</text>
</comment>
<evidence type="ECO:0000256" key="10">
    <source>
        <dbReference type="PROSITE-ProRule" id="PRU00284"/>
    </source>
</evidence>
<evidence type="ECO:0000259" key="12">
    <source>
        <dbReference type="PROSITE" id="PS50111"/>
    </source>
</evidence>
<dbReference type="PANTHER" id="PTHR32089">
    <property type="entry name" value="METHYL-ACCEPTING CHEMOTAXIS PROTEIN MCPB"/>
    <property type="match status" value="1"/>
</dbReference>
<gene>
    <name evidence="14" type="ORF">CBM15_17650</name>
</gene>
<keyword evidence="4" id="KW-0145">Chemotaxis</keyword>
<dbReference type="Pfam" id="PF00015">
    <property type="entry name" value="MCPsignal"/>
    <property type="match status" value="1"/>
</dbReference>
<dbReference type="Gene3D" id="1.10.8.500">
    <property type="entry name" value="HAMP domain in histidine kinase"/>
    <property type="match status" value="1"/>
</dbReference>
<proteinExistence type="inferred from homology"/>
<feature type="domain" description="HAMP" evidence="13">
    <location>
        <begin position="292"/>
        <end position="344"/>
    </location>
</feature>
<comment type="caution">
    <text evidence="14">The sequence shown here is derived from an EMBL/GenBank/DDBJ whole genome shotgun (WGS) entry which is preliminary data.</text>
</comment>
<dbReference type="Pfam" id="PF00672">
    <property type="entry name" value="HAMP"/>
    <property type="match status" value="1"/>
</dbReference>
<evidence type="ECO:0000313" key="15">
    <source>
        <dbReference type="Proteomes" id="UP000196594"/>
    </source>
</evidence>